<keyword evidence="2" id="KW-1185">Reference proteome</keyword>
<sequence>MRTIQLAAINIAMHQPHSAAQYVRVFEAAYRMKRTLRQGSLRAMLLGTLYTSELPDRLTGVIYRFVKIDPNEPWFNSMTQEQATDEELEKIEIPAHLLPHLQQFPFDFRPESHMLYYVAHDRANHMAPAVAVRFLENLLNQAAATAGAPPLEVTAVPEVGALDRMLSIPVLSRLEIELKRPNPDDVGAVARRFLERLEAQNARKMTQELVAEAGQTLTPDRDTAELAVVAATNGKVRVQGRDENNMRFDDSTDSRPLLEPVLLDEELETTFQVLGRAADNKLGQ</sequence>
<dbReference type="AlphaFoldDB" id="A0A7Y6TX59"/>
<organism evidence="1 2">
    <name type="scientific">Piscinibacter koreensis</name>
    <dbReference type="NCBI Taxonomy" id="2742824"/>
    <lineage>
        <taxon>Bacteria</taxon>
        <taxon>Pseudomonadati</taxon>
        <taxon>Pseudomonadota</taxon>
        <taxon>Betaproteobacteria</taxon>
        <taxon>Burkholderiales</taxon>
        <taxon>Sphaerotilaceae</taxon>
        <taxon>Piscinibacter</taxon>
    </lineage>
</organism>
<gene>
    <name evidence="1" type="ORF">HQN59_13230</name>
</gene>
<dbReference type="Pfam" id="PF15931">
    <property type="entry name" value="DUF4747"/>
    <property type="match status" value="1"/>
</dbReference>
<evidence type="ECO:0000313" key="2">
    <source>
        <dbReference type="Proteomes" id="UP000529637"/>
    </source>
</evidence>
<name>A0A7Y6TX59_9BURK</name>
<dbReference type="EMBL" id="JABWMJ010000005">
    <property type="protein sequence ID" value="NUZ06725.1"/>
    <property type="molecule type" value="Genomic_DNA"/>
</dbReference>
<proteinExistence type="predicted"/>
<protein>
    <submittedName>
        <fullName evidence="1">DUF4747 family protein</fullName>
    </submittedName>
</protein>
<evidence type="ECO:0000313" key="1">
    <source>
        <dbReference type="EMBL" id="NUZ06725.1"/>
    </source>
</evidence>
<dbReference type="InterPro" id="IPR031832">
    <property type="entry name" value="DUF4747"/>
</dbReference>
<reference evidence="1 2" key="1">
    <citation type="submission" date="2020-06" db="EMBL/GenBank/DDBJ databases">
        <title>Schlegella sp. ID0723 isolated from air conditioner.</title>
        <authorList>
            <person name="Kim D.Y."/>
            <person name="Kim D.-U."/>
        </authorList>
    </citation>
    <scope>NUCLEOTIDE SEQUENCE [LARGE SCALE GENOMIC DNA]</scope>
    <source>
        <strain evidence="1 2">ID0723</strain>
    </source>
</reference>
<accession>A0A7Y6TX59</accession>
<dbReference type="Proteomes" id="UP000529637">
    <property type="component" value="Unassembled WGS sequence"/>
</dbReference>
<comment type="caution">
    <text evidence="1">The sequence shown here is derived from an EMBL/GenBank/DDBJ whole genome shotgun (WGS) entry which is preliminary data.</text>
</comment>